<dbReference type="Pfam" id="PF05183">
    <property type="entry name" value="RdRP"/>
    <property type="match status" value="1"/>
</dbReference>
<gene>
    <name evidence="3" type="ORF">EVG20_g7977</name>
</gene>
<protein>
    <recommendedName>
        <fullName evidence="1">RNA-dependent RNA polymerase</fullName>
        <ecNumber evidence="1">2.7.7.48</ecNumber>
    </recommendedName>
</protein>
<dbReference type="AlphaFoldDB" id="A0A4Y9YB06"/>
<dbReference type="OrthoDB" id="10055769at2759"/>
<dbReference type="STRING" id="205917.A0A4Y9YB06"/>
<dbReference type="PANTHER" id="PTHR23079:SF55">
    <property type="entry name" value="RNA-DIRECTED RNA POLYMERASE"/>
    <property type="match status" value="1"/>
</dbReference>
<evidence type="ECO:0000313" key="3">
    <source>
        <dbReference type="EMBL" id="TFY58923.1"/>
    </source>
</evidence>
<accession>A0A4Y9YB06</accession>
<dbReference type="InterPro" id="IPR057596">
    <property type="entry name" value="RDRP_core"/>
</dbReference>
<dbReference type="GO" id="GO:0030422">
    <property type="term" value="P:siRNA processing"/>
    <property type="evidence" value="ECO:0007669"/>
    <property type="project" value="TreeGrafter"/>
</dbReference>
<feature type="domain" description="RDRP core" evidence="2">
    <location>
        <begin position="123"/>
        <end position="342"/>
    </location>
</feature>
<evidence type="ECO:0000313" key="4">
    <source>
        <dbReference type="Proteomes" id="UP000298327"/>
    </source>
</evidence>
<name>A0A4Y9YB06_9AGAM</name>
<dbReference type="GO" id="GO:0003723">
    <property type="term" value="F:RNA binding"/>
    <property type="evidence" value="ECO:0007669"/>
    <property type="project" value="UniProtKB-KW"/>
</dbReference>
<keyword evidence="1" id="KW-0548">Nucleotidyltransferase</keyword>
<feature type="non-terminal residue" evidence="3">
    <location>
        <position position="359"/>
    </location>
</feature>
<keyword evidence="4" id="KW-1185">Reference proteome</keyword>
<proteinExistence type="inferred from homology"/>
<organism evidence="3 4">
    <name type="scientific">Dentipellis fragilis</name>
    <dbReference type="NCBI Taxonomy" id="205917"/>
    <lineage>
        <taxon>Eukaryota</taxon>
        <taxon>Fungi</taxon>
        <taxon>Dikarya</taxon>
        <taxon>Basidiomycota</taxon>
        <taxon>Agaricomycotina</taxon>
        <taxon>Agaricomycetes</taxon>
        <taxon>Russulales</taxon>
        <taxon>Hericiaceae</taxon>
        <taxon>Dentipellis</taxon>
    </lineage>
</organism>
<dbReference type="GO" id="GO:0003968">
    <property type="term" value="F:RNA-directed RNA polymerase activity"/>
    <property type="evidence" value="ECO:0007669"/>
    <property type="project" value="UniProtKB-KW"/>
</dbReference>
<dbReference type="GO" id="GO:0031380">
    <property type="term" value="C:nuclear RNA-directed RNA polymerase complex"/>
    <property type="evidence" value="ECO:0007669"/>
    <property type="project" value="TreeGrafter"/>
</dbReference>
<dbReference type="EC" id="2.7.7.48" evidence="1"/>
<reference evidence="3 4" key="1">
    <citation type="submission" date="2019-02" db="EMBL/GenBank/DDBJ databases">
        <title>Genome sequencing of the rare red list fungi Dentipellis fragilis.</title>
        <authorList>
            <person name="Buettner E."/>
            <person name="Kellner H."/>
        </authorList>
    </citation>
    <scope>NUCLEOTIDE SEQUENCE [LARGE SCALE GENOMIC DNA]</scope>
    <source>
        <strain evidence="3 4">DSM 105465</strain>
    </source>
</reference>
<dbReference type="EMBL" id="SEOQ01000651">
    <property type="protein sequence ID" value="TFY58923.1"/>
    <property type="molecule type" value="Genomic_DNA"/>
</dbReference>
<evidence type="ECO:0000259" key="2">
    <source>
        <dbReference type="Pfam" id="PF05183"/>
    </source>
</evidence>
<keyword evidence="1" id="KW-0694">RNA-binding</keyword>
<comment type="caution">
    <text evidence="3">The sequence shown here is derived from an EMBL/GenBank/DDBJ whole genome shotgun (WGS) entry which is preliminary data.</text>
</comment>
<evidence type="ECO:0000256" key="1">
    <source>
        <dbReference type="RuleBase" id="RU363098"/>
    </source>
</evidence>
<comment type="similarity">
    <text evidence="1">Belongs to the RdRP family.</text>
</comment>
<keyword evidence="1" id="KW-0808">Transferase</keyword>
<comment type="catalytic activity">
    <reaction evidence="1">
        <text>RNA(n) + a ribonucleoside 5'-triphosphate = RNA(n+1) + diphosphate</text>
        <dbReference type="Rhea" id="RHEA:21248"/>
        <dbReference type="Rhea" id="RHEA-COMP:14527"/>
        <dbReference type="Rhea" id="RHEA-COMP:17342"/>
        <dbReference type="ChEBI" id="CHEBI:33019"/>
        <dbReference type="ChEBI" id="CHEBI:61557"/>
        <dbReference type="ChEBI" id="CHEBI:140395"/>
        <dbReference type="EC" id="2.7.7.48"/>
    </reaction>
</comment>
<dbReference type="PANTHER" id="PTHR23079">
    <property type="entry name" value="RNA-DEPENDENT RNA POLYMERASE"/>
    <property type="match status" value="1"/>
</dbReference>
<dbReference type="InterPro" id="IPR007855">
    <property type="entry name" value="RDRP"/>
</dbReference>
<dbReference type="Proteomes" id="UP000298327">
    <property type="component" value="Unassembled WGS sequence"/>
</dbReference>
<keyword evidence="1" id="KW-0696">RNA-directed RNA polymerase</keyword>
<sequence>MDVKGIAWPVQYELARGVTLGKWTWGDVSPQKLDLLKSTAAVASPKVHAVMTGRSEGPAEVTASFKMPTSRDQNIWDEYDREQQAILEGQGRGLGLMGDFQNSKNWFGGQIQQIVRLLPDGSVKLERPEMTRSNRFARFLGSRRMLEMKLPKTANFDSDGSVRASLAKKFVLCGRVFVPIDAKDGKVYLMETSEDYERSARENEGDKDRLSFSQFIQWHNALSRNSKQPISKWVTRFDLGFSTSIPVLQFAPANIFFIEDTNAPHDGGKTPTEKVMTDGCGFMNGAALIHIAQHLQLPTRPTAVQGRIAGAKGVWLLHPTDRLSTEPPRIWIRDSQNKIKLPALDALDRAHLIFDLVGP</sequence>